<organism evidence="1 2">
    <name type="scientific">Sphaerodactylus townsendi</name>
    <dbReference type="NCBI Taxonomy" id="933632"/>
    <lineage>
        <taxon>Eukaryota</taxon>
        <taxon>Metazoa</taxon>
        <taxon>Chordata</taxon>
        <taxon>Craniata</taxon>
        <taxon>Vertebrata</taxon>
        <taxon>Euteleostomi</taxon>
        <taxon>Lepidosauria</taxon>
        <taxon>Squamata</taxon>
        <taxon>Bifurcata</taxon>
        <taxon>Gekkota</taxon>
        <taxon>Sphaerodactylidae</taxon>
        <taxon>Sphaerodactylus</taxon>
    </lineage>
</organism>
<sequence>MGRDALLHFCNCKNLIAHQKCLLTWIQKMSCWNIKRRSSNQKQKSNHCSSWSMPRLSSDSDKVTFGLDWVPKKLDVSIEMLEELDISILWGTGLRPEEEEMPDTAPLLMTPDEPKAPMLDKSVIGDHPCLCYQGLNSRDVGRADMILHIIWNSPTCKIPPTSAQLSMPDCPTTSAVQNLQVWISEAGGDQT</sequence>
<dbReference type="EMBL" id="CM037618">
    <property type="protein sequence ID" value="KAH7999663.1"/>
    <property type="molecule type" value="Genomic_DNA"/>
</dbReference>
<evidence type="ECO:0000313" key="2">
    <source>
        <dbReference type="Proteomes" id="UP000827872"/>
    </source>
</evidence>
<gene>
    <name evidence="1" type="ORF">K3G42_016676</name>
</gene>
<comment type="caution">
    <text evidence="1">The sequence shown here is derived from an EMBL/GenBank/DDBJ whole genome shotgun (WGS) entry which is preliminary data.</text>
</comment>
<accession>A0ACB8F326</accession>
<proteinExistence type="predicted"/>
<dbReference type="Proteomes" id="UP000827872">
    <property type="component" value="Linkage Group LG05"/>
</dbReference>
<evidence type="ECO:0000313" key="1">
    <source>
        <dbReference type="EMBL" id="KAH7999663.1"/>
    </source>
</evidence>
<protein>
    <submittedName>
        <fullName evidence="1">Uncharacterized protein</fullName>
    </submittedName>
</protein>
<name>A0ACB8F326_9SAUR</name>
<keyword evidence="2" id="KW-1185">Reference proteome</keyword>
<reference evidence="1" key="1">
    <citation type="submission" date="2021-08" db="EMBL/GenBank/DDBJ databases">
        <title>The first chromosome-level gecko genome reveals the dynamic sex chromosomes of Neotropical dwarf geckos (Sphaerodactylidae: Sphaerodactylus).</title>
        <authorList>
            <person name="Pinto B.J."/>
            <person name="Keating S.E."/>
            <person name="Gamble T."/>
        </authorList>
    </citation>
    <scope>NUCLEOTIDE SEQUENCE</scope>
    <source>
        <strain evidence="1">TG3544</strain>
    </source>
</reference>